<name>A0AAE1IZY8_9FABA</name>
<keyword evidence="2" id="KW-1185">Reference proteome</keyword>
<organism evidence="1 2">
    <name type="scientific">Acacia crassicarpa</name>
    <name type="common">northern wattle</name>
    <dbReference type="NCBI Taxonomy" id="499986"/>
    <lineage>
        <taxon>Eukaryota</taxon>
        <taxon>Viridiplantae</taxon>
        <taxon>Streptophyta</taxon>
        <taxon>Embryophyta</taxon>
        <taxon>Tracheophyta</taxon>
        <taxon>Spermatophyta</taxon>
        <taxon>Magnoliopsida</taxon>
        <taxon>eudicotyledons</taxon>
        <taxon>Gunneridae</taxon>
        <taxon>Pentapetalae</taxon>
        <taxon>rosids</taxon>
        <taxon>fabids</taxon>
        <taxon>Fabales</taxon>
        <taxon>Fabaceae</taxon>
        <taxon>Caesalpinioideae</taxon>
        <taxon>mimosoid clade</taxon>
        <taxon>Acacieae</taxon>
        <taxon>Acacia</taxon>
    </lineage>
</organism>
<dbReference type="EMBL" id="JAWXYG010000010">
    <property type="protein sequence ID" value="KAK4260131.1"/>
    <property type="molecule type" value="Genomic_DNA"/>
</dbReference>
<protein>
    <submittedName>
        <fullName evidence="1">Uncharacterized protein</fullName>
    </submittedName>
</protein>
<accession>A0AAE1IZY8</accession>
<evidence type="ECO:0000313" key="1">
    <source>
        <dbReference type="EMBL" id="KAK4260131.1"/>
    </source>
</evidence>
<reference evidence="1" key="1">
    <citation type="submission" date="2023-10" db="EMBL/GenBank/DDBJ databases">
        <title>Chromosome-level genome of the transformable northern wattle, Acacia crassicarpa.</title>
        <authorList>
            <person name="Massaro I."/>
            <person name="Sinha N.R."/>
            <person name="Poethig S."/>
            <person name="Leichty A.R."/>
        </authorList>
    </citation>
    <scope>NUCLEOTIDE SEQUENCE</scope>
    <source>
        <strain evidence="1">Acra3RX</strain>
        <tissue evidence="1">Leaf</tissue>
    </source>
</reference>
<dbReference type="PANTHER" id="PTHR33156">
    <property type="entry name" value="OS02G0230000 PROTEIN"/>
    <property type="match status" value="1"/>
</dbReference>
<proteinExistence type="predicted"/>
<dbReference type="PANTHER" id="PTHR33156:SF26">
    <property type="entry name" value="OS12G0592200 PROTEIN"/>
    <property type="match status" value="1"/>
</dbReference>
<gene>
    <name evidence="1" type="ORF">QN277_003287</name>
</gene>
<comment type="caution">
    <text evidence="1">The sequence shown here is derived from an EMBL/GenBank/DDBJ whole genome shotgun (WGS) entry which is preliminary data.</text>
</comment>
<dbReference type="Proteomes" id="UP001293593">
    <property type="component" value="Unassembled WGS sequence"/>
</dbReference>
<dbReference type="InterPro" id="IPR043459">
    <property type="entry name" value="NFD6/NOXY2-like"/>
</dbReference>
<sequence>MALRGGSLSRSLIAIARTFPSRSSISPIRRPTSPLQPYLFDSPRPFFTVTSIRGLLGCTESLLPLHSAIADTHRTSHISFESRAFCHLSQGT</sequence>
<dbReference type="AlphaFoldDB" id="A0AAE1IZY8"/>
<evidence type="ECO:0000313" key="2">
    <source>
        <dbReference type="Proteomes" id="UP001293593"/>
    </source>
</evidence>